<reference evidence="1 2" key="1">
    <citation type="submission" date="2017-06" db="EMBL/GenBank/DDBJ databases">
        <title>Genome sequencing of cyanobaciteial culture collection at National Institute for Environmental Studies (NIES).</title>
        <authorList>
            <person name="Hirose Y."/>
            <person name="Shimura Y."/>
            <person name="Fujisawa T."/>
            <person name="Nakamura Y."/>
            <person name="Kawachi M."/>
        </authorList>
    </citation>
    <scope>NUCLEOTIDE SEQUENCE [LARGE SCALE GENOMIC DNA]</scope>
    <source>
        <strain evidence="1 2">NIES-4072</strain>
    </source>
</reference>
<gene>
    <name evidence="1" type="ORF">NIES4072_30360</name>
</gene>
<accession>A0A2R5FMV9</accession>
<dbReference type="RefSeq" id="WP_109009174.1">
    <property type="nucleotide sequence ID" value="NZ_BDUD01000001.1"/>
</dbReference>
<dbReference type="EMBL" id="BDUD01000001">
    <property type="protein sequence ID" value="GBG19369.1"/>
    <property type="molecule type" value="Genomic_DNA"/>
</dbReference>
<dbReference type="Proteomes" id="UP000245124">
    <property type="component" value="Unassembled WGS sequence"/>
</dbReference>
<dbReference type="OrthoDB" id="574596at2"/>
<protein>
    <submittedName>
        <fullName evidence="1">Uncharacterized protein</fullName>
    </submittedName>
</protein>
<keyword evidence="2" id="KW-1185">Reference proteome</keyword>
<organism evidence="1 2">
    <name type="scientific">Nostoc commune NIES-4072</name>
    <dbReference type="NCBI Taxonomy" id="2005467"/>
    <lineage>
        <taxon>Bacteria</taxon>
        <taxon>Bacillati</taxon>
        <taxon>Cyanobacteriota</taxon>
        <taxon>Cyanophyceae</taxon>
        <taxon>Nostocales</taxon>
        <taxon>Nostocaceae</taxon>
        <taxon>Nostoc</taxon>
    </lineage>
</organism>
<proteinExistence type="predicted"/>
<evidence type="ECO:0000313" key="2">
    <source>
        <dbReference type="Proteomes" id="UP000245124"/>
    </source>
</evidence>
<evidence type="ECO:0000313" key="1">
    <source>
        <dbReference type="EMBL" id="GBG19369.1"/>
    </source>
</evidence>
<name>A0A2R5FMV9_NOSCO</name>
<dbReference type="AlphaFoldDB" id="A0A2R5FMV9"/>
<comment type="caution">
    <text evidence="1">The sequence shown here is derived from an EMBL/GenBank/DDBJ whole genome shotgun (WGS) entry which is preliminary data.</text>
</comment>
<sequence>MDLNGLIWTKNVKPLNGQPWAYQNISTIDPGLKIFALHWRNLKGRDKINANTPQEGELMILRQRSKVTHIVQMLNKQLYPDKNPGDEFNIYRLVQVVWMTDNWDNPPENDKLFDCLIHFPAFGKAIKLEKIRAFREHWSTKELTFQQHVQNLLNIC</sequence>